<evidence type="ECO:0000256" key="4">
    <source>
        <dbReference type="SAM" id="Coils"/>
    </source>
</evidence>
<feature type="compositionally biased region" description="Basic and acidic residues" evidence="5">
    <location>
        <begin position="422"/>
        <end position="436"/>
    </location>
</feature>
<evidence type="ECO:0000256" key="5">
    <source>
        <dbReference type="SAM" id="MobiDB-lite"/>
    </source>
</evidence>
<dbReference type="AlphaFoldDB" id="A0A9Q1EF69"/>
<feature type="compositionally biased region" description="Basic and acidic residues" evidence="5">
    <location>
        <begin position="695"/>
        <end position="713"/>
    </location>
</feature>
<organism evidence="7 8">
    <name type="scientific">Synaphobranchus kaupii</name>
    <name type="common">Kaup's arrowtooth eel</name>
    <dbReference type="NCBI Taxonomy" id="118154"/>
    <lineage>
        <taxon>Eukaryota</taxon>
        <taxon>Metazoa</taxon>
        <taxon>Chordata</taxon>
        <taxon>Craniata</taxon>
        <taxon>Vertebrata</taxon>
        <taxon>Euteleostomi</taxon>
        <taxon>Actinopterygii</taxon>
        <taxon>Neopterygii</taxon>
        <taxon>Teleostei</taxon>
        <taxon>Anguilliformes</taxon>
        <taxon>Synaphobranchidae</taxon>
        <taxon>Synaphobranchus</taxon>
    </lineage>
</organism>
<dbReference type="Proteomes" id="UP001152622">
    <property type="component" value="Chromosome 18"/>
</dbReference>
<dbReference type="Pfam" id="PF15905">
    <property type="entry name" value="HMMR_N"/>
    <property type="match status" value="1"/>
</dbReference>
<dbReference type="PANTHER" id="PTHR18956:SF6">
    <property type="entry name" value="HYALURONAN MEDIATED MOTILITY RECEPTOR"/>
    <property type="match status" value="1"/>
</dbReference>
<dbReference type="EMBL" id="JAINUF010000018">
    <property type="protein sequence ID" value="KAJ8337676.1"/>
    <property type="molecule type" value="Genomic_DNA"/>
</dbReference>
<evidence type="ECO:0000256" key="1">
    <source>
        <dbReference type="ARBA" id="ARBA00004186"/>
    </source>
</evidence>
<evidence type="ECO:0000313" key="8">
    <source>
        <dbReference type="Proteomes" id="UP001152622"/>
    </source>
</evidence>
<comment type="subcellular location">
    <subcellularLocation>
        <location evidence="1">Cytoplasm</location>
        <location evidence="1">Cytoskeleton</location>
        <location evidence="1">Spindle</location>
    </subcellularLocation>
</comment>
<reference evidence="7" key="1">
    <citation type="journal article" date="2023" name="Science">
        <title>Genome structures resolve the early diversification of teleost fishes.</title>
        <authorList>
            <person name="Parey E."/>
            <person name="Louis A."/>
            <person name="Montfort J."/>
            <person name="Bouchez O."/>
            <person name="Roques C."/>
            <person name="Iampietro C."/>
            <person name="Lluch J."/>
            <person name="Castinel A."/>
            <person name="Donnadieu C."/>
            <person name="Desvignes T."/>
            <person name="Floi Bucao C."/>
            <person name="Jouanno E."/>
            <person name="Wen M."/>
            <person name="Mejri S."/>
            <person name="Dirks R."/>
            <person name="Jansen H."/>
            <person name="Henkel C."/>
            <person name="Chen W.J."/>
            <person name="Zahm M."/>
            <person name="Cabau C."/>
            <person name="Klopp C."/>
            <person name="Thompson A.W."/>
            <person name="Robinson-Rechavi M."/>
            <person name="Braasch I."/>
            <person name="Lecointre G."/>
            <person name="Bobe J."/>
            <person name="Postlethwait J.H."/>
            <person name="Berthelot C."/>
            <person name="Roest Crollius H."/>
            <person name="Guiguen Y."/>
        </authorList>
    </citation>
    <scope>NUCLEOTIDE SEQUENCE</scope>
    <source>
        <strain evidence="7">WJC10195</strain>
    </source>
</reference>
<feature type="region of interest" description="Disordered" evidence="5">
    <location>
        <begin position="695"/>
        <end position="717"/>
    </location>
</feature>
<dbReference type="InterPro" id="IPR031794">
    <property type="entry name" value="HMMR_C"/>
</dbReference>
<evidence type="ECO:0000256" key="2">
    <source>
        <dbReference type="ARBA" id="ARBA00022490"/>
    </source>
</evidence>
<evidence type="ECO:0000313" key="7">
    <source>
        <dbReference type="EMBL" id="KAJ8337676.1"/>
    </source>
</evidence>
<name>A0A9Q1EF69_SYNKA</name>
<gene>
    <name evidence="7" type="ORF">SKAU_G00366420</name>
</gene>
<keyword evidence="2" id="KW-0963">Cytoplasm</keyword>
<feature type="region of interest" description="Disordered" evidence="5">
    <location>
        <begin position="849"/>
        <end position="910"/>
    </location>
</feature>
<feature type="region of interest" description="Disordered" evidence="5">
    <location>
        <begin position="1"/>
        <end position="23"/>
    </location>
</feature>
<proteinExistence type="predicted"/>
<dbReference type="PANTHER" id="PTHR18956">
    <property type="entry name" value="HYALURONAN MEDIATED MOTILITY RECEPTOR"/>
    <property type="match status" value="1"/>
</dbReference>
<feature type="domain" description="Hyaluronan-mediated motility receptor C-terminal" evidence="6">
    <location>
        <begin position="746"/>
        <end position="885"/>
    </location>
</feature>
<dbReference type="InterPro" id="IPR026203">
    <property type="entry name" value="IHABP"/>
</dbReference>
<dbReference type="OrthoDB" id="419631at2759"/>
<feature type="region of interest" description="Disordered" evidence="5">
    <location>
        <begin position="40"/>
        <end position="59"/>
    </location>
</feature>
<feature type="coiled-coil region" evidence="4">
    <location>
        <begin position="787"/>
        <end position="844"/>
    </location>
</feature>
<feature type="coiled-coil region" evidence="4">
    <location>
        <begin position="101"/>
        <end position="288"/>
    </location>
</feature>
<evidence type="ECO:0000256" key="3">
    <source>
        <dbReference type="ARBA" id="ARBA00023212"/>
    </source>
</evidence>
<protein>
    <recommendedName>
        <fullName evidence="6">Hyaluronan-mediated motility receptor C-terminal domain-containing protein</fullName>
    </recommendedName>
</protein>
<evidence type="ECO:0000259" key="6">
    <source>
        <dbReference type="Pfam" id="PF15908"/>
    </source>
</evidence>
<feature type="region of interest" description="Disordered" evidence="5">
    <location>
        <begin position="416"/>
        <end position="484"/>
    </location>
</feature>
<keyword evidence="4" id="KW-0175">Coiled coil</keyword>
<feature type="compositionally biased region" description="Basic and acidic residues" evidence="5">
    <location>
        <begin position="608"/>
        <end position="633"/>
    </location>
</feature>
<dbReference type="Pfam" id="PF15908">
    <property type="entry name" value="HMMR_C"/>
    <property type="match status" value="1"/>
</dbReference>
<dbReference type="GO" id="GO:0016020">
    <property type="term" value="C:membrane"/>
    <property type="evidence" value="ECO:0007669"/>
    <property type="project" value="TreeGrafter"/>
</dbReference>
<dbReference type="GO" id="GO:0005540">
    <property type="term" value="F:hyaluronic acid binding"/>
    <property type="evidence" value="ECO:0007669"/>
    <property type="project" value="InterPro"/>
</dbReference>
<dbReference type="GO" id="GO:0005819">
    <property type="term" value="C:spindle"/>
    <property type="evidence" value="ECO:0007669"/>
    <property type="project" value="UniProtKB-SubCell"/>
</dbReference>
<sequence>MSFPRAPLKRFNESVGCAPPPGTYEVKSGDVKGAASFHKAERFKPPRAATAGHPSPARDVLASPVRRTLSVDGLVEPSSLKKDKIAVSFQTKQQKLLEKEIRALLQQRGEQDRRLQALEEELRKVEARLLSAVREKTGLSANVASLERQLGELKKANEFLKTKFSTDISKKRINSLSLELMEARNKLDVKDKELSYLRISTEGQGKVLQTDLEAQRATVRALRERNSDLEDLHQETKMQNEELESEMDKLHAVIQGLRDEIAVLQGYLDMANDEIQDLRLKVREKEKMDVCVSESVIQRGELQKQLEQRDQELRDSQTALGQKEQALEQRVQELRDSQNALGELEKQLERSAEELQGSQGALQQQEQEMSRLREVLRRTEEELDQQVALLGERCLFLEQERDRTQEEGLKRVQELQAEMSSMEEKRRSEAEKRQELEEACTQQAELLTQEKERSSSLASHLEQLQGEAEEERKRQQAELEEERKRLEQGLEAERKQLETELEEVLDELSAMEAKEQKAEKVQQQLEQEKQQLEAELEEVLDELSAQEQRGKEAQQELKQQLMDVQSVLDRNKTELDGCEERHLVAMRKLQDEHSGSLRKIGDLSTELESTRKSLKEELRRAESHRGKMEDEMRKMKEQMEEERQQWQDVRQSQDKAKEEFARRLLEVQTKLSQKEAELKSAEETYMEDLGRLQERAGQEEAQRRAQQEERAAETRLQTQVEQLEQEVLELRRLMEEERAAAGRRLTVALEKSIPAAAETAAWRARYEELYAKVQPFQEQLDGFAAERNALLNENGATQEQLNRLADAYARLLGHQNQKQKIKHVVKLKDENTALKQEVLKLRAQVGKQKKDLDQLKSSHAPHRFDPSNAFKLESKENQQPPAALIEKSKRGLNSPLSGPGAEQCSFLHQH</sequence>
<feature type="compositionally biased region" description="Basic and acidic residues" evidence="5">
    <location>
        <begin position="470"/>
        <end position="484"/>
    </location>
</feature>
<accession>A0A9Q1EF69</accession>
<comment type="caution">
    <text evidence="7">The sequence shown here is derived from an EMBL/GenBank/DDBJ whole genome shotgun (WGS) entry which is preliminary data.</text>
</comment>
<keyword evidence="8" id="KW-1185">Reference proteome</keyword>
<feature type="region of interest" description="Disordered" evidence="5">
    <location>
        <begin position="602"/>
        <end position="633"/>
    </location>
</feature>
<keyword evidence="3" id="KW-0206">Cytoskeleton</keyword>